<reference evidence="2 3" key="1">
    <citation type="submission" date="2019-09" db="EMBL/GenBank/DDBJ databases">
        <title>Actinomadura physcomitrii sp. nov., a novel actinomycete isolated from moss [Physcomitrium sphaericum (Ludw) Fuernr].</title>
        <authorList>
            <person name="Zhuang X."/>
            <person name="Liu C."/>
        </authorList>
    </citation>
    <scope>NUCLEOTIDE SEQUENCE [LARGE SCALE GENOMIC DNA]</scope>
    <source>
        <strain evidence="2 3">HMC1</strain>
    </source>
</reference>
<name>A0A6H9Z797_9ACTN</name>
<dbReference type="EMBL" id="WBMT01000003">
    <property type="protein sequence ID" value="KAB2350858.1"/>
    <property type="molecule type" value="Genomic_DNA"/>
</dbReference>
<dbReference type="Proteomes" id="UP000468735">
    <property type="component" value="Unassembled WGS sequence"/>
</dbReference>
<keyword evidence="3" id="KW-1185">Reference proteome</keyword>
<dbReference type="AlphaFoldDB" id="A0A6H9Z797"/>
<organism evidence="2 3">
    <name type="scientific">Actinomadura rudentiformis</name>
    <dbReference type="NCBI Taxonomy" id="359158"/>
    <lineage>
        <taxon>Bacteria</taxon>
        <taxon>Bacillati</taxon>
        <taxon>Actinomycetota</taxon>
        <taxon>Actinomycetes</taxon>
        <taxon>Streptosporangiales</taxon>
        <taxon>Thermomonosporaceae</taxon>
        <taxon>Actinomadura</taxon>
    </lineage>
</organism>
<evidence type="ECO:0000313" key="3">
    <source>
        <dbReference type="Proteomes" id="UP000468735"/>
    </source>
</evidence>
<feature type="region of interest" description="Disordered" evidence="1">
    <location>
        <begin position="111"/>
        <end position="137"/>
    </location>
</feature>
<dbReference type="OrthoDB" id="3483937at2"/>
<sequence length="268" mass="26932">MAHDPARSRTVSVLLRRVVGSRLVHRLLVLAGIAVTCWLTGAAAEAHAEDHPASRIVAQTPVVSGIPPVKEAAAPREATAADAAVRDAAKGAMAVPAKDVGGTAETVLRPKDLNATRPDLPLPVPSPGLAGGVGNDVVGSATTAQSVTHDSSRASEHAADAMYSDRQGPLAPHATGTSKNAPKASPAVSYAKVSHPEPAPAPISPLNALAKAGTAGPASGVGLLAGLGGLLGRWSWTVARPRPVLMPAFGAVPPAVRTAADEPTFSPD</sequence>
<comment type="caution">
    <text evidence="2">The sequence shown here is derived from an EMBL/GenBank/DDBJ whole genome shotgun (WGS) entry which is preliminary data.</text>
</comment>
<protein>
    <submittedName>
        <fullName evidence="2">Uncharacterized protein</fullName>
    </submittedName>
</protein>
<dbReference type="RefSeq" id="WP_151559256.1">
    <property type="nucleotide sequence ID" value="NZ_WBMT01000003.1"/>
</dbReference>
<evidence type="ECO:0000313" key="2">
    <source>
        <dbReference type="EMBL" id="KAB2350858.1"/>
    </source>
</evidence>
<gene>
    <name evidence="2" type="ORF">F8566_07810</name>
</gene>
<accession>A0A6H9Z797</accession>
<evidence type="ECO:0000256" key="1">
    <source>
        <dbReference type="SAM" id="MobiDB-lite"/>
    </source>
</evidence>
<proteinExistence type="predicted"/>
<feature type="region of interest" description="Disordered" evidence="1">
    <location>
        <begin position="166"/>
        <end position="197"/>
    </location>
</feature>